<feature type="region of interest" description="Disordered" evidence="1">
    <location>
        <begin position="224"/>
        <end position="247"/>
    </location>
</feature>
<dbReference type="Gene3D" id="1.10.8.10">
    <property type="entry name" value="DNA helicase RuvA subunit, C-terminal domain"/>
    <property type="match status" value="1"/>
</dbReference>
<dbReference type="CDD" id="cd14366">
    <property type="entry name" value="CUE_CUED1"/>
    <property type="match status" value="1"/>
</dbReference>
<proteinExistence type="predicted"/>
<dbReference type="HOGENOM" id="CLU_784116_0_0_1"/>
<feature type="region of interest" description="Disordered" evidence="1">
    <location>
        <begin position="290"/>
        <end position="354"/>
    </location>
</feature>
<evidence type="ECO:0008006" key="4">
    <source>
        <dbReference type="Google" id="ProtNLM"/>
    </source>
</evidence>
<reference evidence="2 3" key="2">
    <citation type="journal article" date="2008" name="Nature">
        <title>The Phaeodactylum genome reveals the evolutionary history of diatom genomes.</title>
        <authorList>
            <person name="Bowler C."/>
            <person name="Allen A.E."/>
            <person name="Badger J.H."/>
            <person name="Grimwood J."/>
            <person name="Jabbari K."/>
            <person name="Kuo A."/>
            <person name="Maheswari U."/>
            <person name="Martens C."/>
            <person name="Maumus F."/>
            <person name="Otillar R.P."/>
            <person name="Rayko E."/>
            <person name="Salamov A."/>
            <person name="Vandepoele K."/>
            <person name="Beszteri B."/>
            <person name="Gruber A."/>
            <person name="Heijde M."/>
            <person name="Katinka M."/>
            <person name="Mock T."/>
            <person name="Valentin K."/>
            <person name="Verret F."/>
            <person name="Berges J.A."/>
            <person name="Brownlee C."/>
            <person name="Cadoret J.P."/>
            <person name="Chiovitti A."/>
            <person name="Choi C.J."/>
            <person name="Coesel S."/>
            <person name="De Martino A."/>
            <person name="Detter J.C."/>
            <person name="Durkin C."/>
            <person name="Falciatore A."/>
            <person name="Fournet J."/>
            <person name="Haruta M."/>
            <person name="Huysman M.J."/>
            <person name="Jenkins B.D."/>
            <person name="Jiroutova K."/>
            <person name="Jorgensen R.E."/>
            <person name="Joubert Y."/>
            <person name="Kaplan A."/>
            <person name="Kroger N."/>
            <person name="Kroth P.G."/>
            <person name="La Roche J."/>
            <person name="Lindquist E."/>
            <person name="Lommer M."/>
            <person name="Martin-Jezequel V."/>
            <person name="Lopez P.J."/>
            <person name="Lucas S."/>
            <person name="Mangogna M."/>
            <person name="McGinnis K."/>
            <person name="Medlin L.K."/>
            <person name="Montsant A."/>
            <person name="Oudot-Le Secq M.P."/>
            <person name="Napoli C."/>
            <person name="Obornik M."/>
            <person name="Parker M.S."/>
            <person name="Petit J.L."/>
            <person name="Porcel B.M."/>
            <person name="Poulsen N."/>
            <person name="Robison M."/>
            <person name="Rychlewski L."/>
            <person name="Rynearson T.A."/>
            <person name="Schmutz J."/>
            <person name="Shapiro H."/>
            <person name="Siaut M."/>
            <person name="Stanley M."/>
            <person name="Sussman M.R."/>
            <person name="Taylor A.R."/>
            <person name="Vardi A."/>
            <person name="von Dassow P."/>
            <person name="Vyverman W."/>
            <person name="Willis A."/>
            <person name="Wyrwicz L.S."/>
            <person name="Rokhsar D.S."/>
            <person name="Weissenbach J."/>
            <person name="Armbrust E.V."/>
            <person name="Green B.R."/>
            <person name="Van de Peer Y."/>
            <person name="Grigoriev I.V."/>
        </authorList>
    </citation>
    <scope>NUCLEOTIDE SEQUENCE [LARGE SCALE GENOMIC DNA]</scope>
    <source>
        <strain evidence="2 3">CCMP1335</strain>
    </source>
</reference>
<dbReference type="InterPro" id="IPR009060">
    <property type="entry name" value="UBA-like_sf"/>
</dbReference>
<dbReference type="Proteomes" id="UP000001449">
    <property type="component" value="Chromosome 15"/>
</dbReference>
<dbReference type="InterPro" id="IPR040192">
    <property type="entry name" value="CUEDC1"/>
</dbReference>
<dbReference type="PANTHER" id="PTHR13467">
    <property type="entry name" value="CUE DOMAIN CONTAINING PROTEIN 1"/>
    <property type="match status" value="1"/>
</dbReference>
<reference evidence="2 3" key="1">
    <citation type="journal article" date="2004" name="Science">
        <title>The genome of the diatom Thalassiosira pseudonana: ecology, evolution, and metabolism.</title>
        <authorList>
            <person name="Armbrust E.V."/>
            <person name="Berges J.A."/>
            <person name="Bowler C."/>
            <person name="Green B.R."/>
            <person name="Martinez D."/>
            <person name="Putnam N.H."/>
            <person name="Zhou S."/>
            <person name="Allen A.E."/>
            <person name="Apt K.E."/>
            <person name="Bechner M."/>
            <person name="Brzezinski M.A."/>
            <person name="Chaal B.K."/>
            <person name="Chiovitti A."/>
            <person name="Davis A.K."/>
            <person name="Demarest M.S."/>
            <person name="Detter J.C."/>
            <person name="Glavina T."/>
            <person name="Goodstein D."/>
            <person name="Hadi M.Z."/>
            <person name="Hellsten U."/>
            <person name="Hildebrand M."/>
            <person name="Jenkins B.D."/>
            <person name="Jurka J."/>
            <person name="Kapitonov V.V."/>
            <person name="Kroger N."/>
            <person name="Lau W.W."/>
            <person name="Lane T.W."/>
            <person name="Larimer F.W."/>
            <person name="Lippmeier J.C."/>
            <person name="Lucas S."/>
            <person name="Medina M."/>
            <person name="Montsant A."/>
            <person name="Obornik M."/>
            <person name="Parker M.S."/>
            <person name="Palenik B."/>
            <person name="Pazour G.J."/>
            <person name="Richardson P.M."/>
            <person name="Rynearson T.A."/>
            <person name="Saito M.A."/>
            <person name="Schwartz D.C."/>
            <person name="Thamatrakoln K."/>
            <person name="Valentin K."/>
            <person name="Vardi A."/>
            <person name="Wilkerson F.P."/>
            <person name="Rokhsar D.S."/>
        </authorList>
    </citation>
    <scope>NUCLEOTIDE SEQUENCE [LARGE SCALE GENOMIC DNA]</scope>
    <source>
        <strain evidence="2 3">CCMP1335</strain>
    </source>
</reference>
<evidence type="ECO:0000313" key="2">
    <source>
        <dbReference type="EMBL" id="EED88397.1"/>
    </source>
</evidence>
<dbReference type="OMA" id="QGHMENT"/>
<name>B8CD31_THAPS</name>
<keyword evidence="3" id="KW-1185">Reference proteome</keyword>
<dbReference type="InterPro" id="IPR040195">
    <property type="entry name" value="CUE_CUED1"/>
</dbReference>
<sequence>MTISYEEALATLESMFGHFNRSQLDTVLRHHEGHMEHTVETLLAHGEESPEDLLSKLGSIPKSGMSSSHRGASSASDIDADEELARQLAAEDRQHAREAASAASSNQGIGLGSAMGRGGKWKPPGERRLAASTVTAPRNKPASKQQTTQQQQPVTTGTKKGRGTPTQLPSDFLRIPGRSYPNDTTATSSTNVDAFAGEMTDEQLARMLQDELFQEELRNNPEFSHLAGRRNPRAGGVGVQHGSQGTGRSTYGGAAGGGGGVHWGERTDLFDRLSELGDTAKRRFQALAANWNQPNMQQNRTSSAVAPQNERRGLLSNDLNMEEEEEMDFVGGGRSRGDAVELGDIGGSGSKKKD</sequence>
<evidence type="ECO:0000256" key="1">
    <source>
        <dbReference type="SAM" id="MobiDB-lite"/>
    </source>
</evidence>
<feature type="compositionally biased region" description="Low complexity" evidence="1">
    <location>
        <begin position="63"/>
        <end position="76"/>
    </location>
</feature>
<feature type="region of interest" description="Disordered" evidence="1">
    <location>
        <begin position="91"/>
        <end position="189"/>
    </location>
</feature>
<organism evidence="2 3">
    <name type="scientific">Thalassiosira pseudonana</name>
    <name type="common">Marine diatom</name>
    <name type="synonym">Cyclotella nana</name>
    <dbReference type="NCBI Taxonomy" id="35128"/>
    <lineage>
        <taxon>Eukaryota</taxon>
        <taxon>Sar</taxon>
        <taxon>Stramenopiles</taxon>
        <taxon>Ochrophyta</taxon>
        <taxon>Bacillariophyta</taxon>
        <taxon>Coscinodiscophyceae</taxon>
        <taxon>Thalassiosirophycidae</taxon>
        <taxon>Thalassiosirales</taxon>
        <taxon>Thalassiosiraceae</taxon>
        <taxon>Thalassiosira</taxon>
    </lineage>
</organism>
<evidence type="ECO:0000313" key="3">
    <source>
        <dbReference type="Proteomes" id="UP000001449"/>
    </source>
</evidence>
<dbReference type="eggNOG" id="ENOG502SG93">
    <property type="taxonomic scope" value="Eukaryota"/>
</dbReference>
<feature type="compositionally biased region" description="Low complexity" evidence="1">
    <location>
        <begin position="145"/>
        <end position="166"/>
    </location>
</feature>
<feature type="compositionally biased region" description="Polar residues" evidence="1">
    <location>
        <begin position="290"/>
        <end position="306"/>
    </location>
</feature>
<dbReference type="GeneID" id="7441957"/>
<dbReference type="KEGG" id="tps:THAPSDRAFT_10059"/>
<accession>B8CD31</accession>
<feature type="compositionally biased region" description="Gly residues" evidence="1">
    <location>
        <begin position="109"/>
        <end position="118"/>
    </location>
</feature>
<dbReference type="RefSeq" id="XP_002294042.1">
    <property type="nucleotide sequence ID" value="XM_002294006.1"/>
</dbReference>
<protein>
    <recommendedName>
        <fullName evidence="4">CUE domain-containing protein</fullName>
    </recommendedName>
</protein>
<dbReference type="AlphaFoldDB" id="B8CD31"/>
<gene>
    <name evidence="2" type="ORF">THAPSDRAFT_10059</name>
</gene>
<feature type="region of interest" description="Disordered" evidence="1">
    <location>
        <begin position="45"/>
        <end position="79"/>
    </location>
</feature>
<feature type="compositionally biased region" description="Gly residues" evidence="1">
    <location>
        <begin position="344"/>
        <end position="354"/>
    </location>
</feature>
<dbReference type="EMBL" id="CM000650">
    <property type="protein sequence ID" value="EED88397.1"/>
    <property type="molecule type" value="Genomic_DNA"/>
</dbReference>
<dbReference type="SUPFAM" id="SSF46934">
    <property type="entry name" value="UBA-like"/>
    <property type="match status" value="1"/>
</dbReference>
<dbReference type="PANTHER" id="PTHR13467:SF3">
    <property type="entry name" value="CUE DOMAIN-CONTAINING PROTEIN 1"/>
    <property type="match status" value="1"/>
</dbReference>
<dbReference type="InParanoid" id="B8CD31"/>
<dbReference type="PaxDb" id="35128-Thaps10059"/>